<dbReference type="Pfam" id="PF13923">
    <property type="entry name" value="zf-C3HC4_2"/>
    <property type="match status" value="1"/>
</dbReference>
<dbReference type="RefSeq" id="XP_028542099.1">
    <property type="nucleotide sequence ID" value="XM_028686298.1"/>
</dbReference>
<name>A0A1Y1JB82_PLAGO</name>
<evidence type="ECO:0000256" key="4">
    <source>
        <dbReference type="PROSITE-ProRule" id="PRU00175"/>
    </source>
</evidence>
<protein>
    <submittedName>
        <fullName evidence="9">RING zinc finger protein</fullName>
    </submittedName>
</protein>
<sequence length="502" mass="57487">MKFGKSIRREIQNHLGMHYIGYKELKRLIKQINKSRMEERCKEEKKLSEKFETMLHRDLRIIEKTFRRLFTEINNMKNEIEEKFSPHIFDNEEMKIEKKILSFDSLLDILKERGIMSQELFDFCVRLSLLSNKCKIIRTYVVYNYIGLLKILKKRQKKFHVPLQRQIICCGASGRSGSSVGGRISENAFDRYLSNSVTNIMGTYSWCLSNELPELISSINIISDEFMEHLCKCPISFENYICPICLCLINDPVTLNTCFHSFCWKCLATAIQKYSMDKCPSCRTKIVYDKDTFKIDGILCRFLKKHFPSAPEGLEAEEIREEGMVLEGIHLSKGQKQLAKTGLGTTRYSYYEDAEDIGDEPILKSVGQPEGESLIEQRSGVIRSSGVIGGNAAQSPSTPSVRKGEKEKAYSMTEINFAKYNPLDDIETKAWKDINLYLSVLNDVDENRGMDTGRESDSSNNEVHDNNISYESEVRNLEPKGTEGVDSSSFSIISDVISYTLS</sequence>
<dbReference type="Proteomes" id="UP000195521">
    <property type="component" value="Unassembled WGS sequence"/>
</dbReference>
<keyword evidence="1" id="KW-0479">Metal-binding</keyword>
<evidence type="ECO:0000313" key="9">
    <source>
        <dbReference type="EMBL" id="GAW79510.1"/>
    </source>
</evidence>
<dbReference type="EMBL" id="BDQF01000004">
    <property type="protein sequence ID" value="GAW79510.1"/>
    <property type="molecule type" value="Genomic_DNA"/>
</dbReference>
<gene>
    <name evidence="9" type="ORF">PGO_041100</name>
</gene>
<dbReference type="PROSITE" id="PS51382">
    <property type="entry name" value="SPX"/>
    <property type="match status" value="1"/>
</dbReference>
<evidence type="ECO:0000313" key="10">
    <source>
        <dbReference type="Proteomes" id="UP000195521"/>
    </source>
</evidence>
<dbReference type="GO" id="GO:0008270">
    <property type="term" value="F:zinc ion binding"/>
    <property type="evidence" value="ECO:0007669"/>
    <property type="project" value="UniProtKB-KW"/>
</dbReference>
<evidence type="ECO:0000256" key="1">
    <source>
        <dbReference type="ARBA" id="ARBA00022723"/>
    </source>
</evidence>
<evidence type="ECO:0000256" key="2">
    <source>
        <dbReference type="ARBA" id="ARBA00022771"/>
    </source>
</evidence>
<keyword evidence="5" id="KW-0175">Coiled coil</keyword>
<feature type="compositionally biased region" description="Basic and acidic residues" evidence="6">
    <location>
        <begin position="446"/>
        <end position="465"/>
    </location>
</feature>
<feature type="domain" description="SPX" evidence="8">
    <location>
        <begin position="1"/>
        <end position="169"/>
    </location>
</feature>
<dbReference type="InterPro" id="IPR017907">
    <property type="entry name" value="Znf_RING_CS"/>
</dbReference>
<reference evidence="10" key="1">
    <citation type="submission" date="2017-04" db="EMBL/GenBank/DDBJ databases">
        <title>Plasmodium gonderi genome.</title>
        <authorList>
            <person name="Arisue N."/>
            <person name="Honma H."/>
            <person name="Kawai S."/>
            <person name="Tougan T."/>
            <person name="Tanabe K."/>
            <person name="Horii T."/>
        </authorList>
    </citation>
    <scope>NUCLEOTIDE SEQUENCE [LARGE SCALE GENOMIC DNA]</scope>
    <source>
        <strain evidence="10">ATCC 30045</strain>
    </source>
</reference>
<accession>A0A1Y1JB82</accession>
<evidence type="ECO:0000259" key="7">
    <source>
        <dbReference type="PROSITE" id="PS50089"/>
    </source>
</evidence>
<evidence type="ECO:0000256" key="5">
    <source>
        <dbReference type="SAM" id="Coils"/>
    </source>
</evidence>
<evidence type="ECO:0000256" key="6">
    <source>
        <dbReference type="SAM" id="MobiDB-lite"/>
    </source>
</evidence>
<keyword evidence="3" id="KW-0862">Zinc</keyword>
<dbReference type="SMART" id="SM00184">
    <property type="entry name" value="RING"/>
    <property type="match status" value="1"/>
</dbReference>
<evidence type="ECO:0000256" key="3">
    <source>
        <dbReference type="ARBA" id="ARBA00022833"/>
    </source>
</evidence>
<dbReference type="PROSITE" id="PS50089">
    <property type="entry name" value="ZF_RING_2"/>
    <property type="match status" value="1"/>
</dbReference>
<feature type="region of interest" description="Disordered" evidence="6">
    <location>
        <begin position="386"/>
        <end position="405"/>
    </location>
</feature>
<keyword evidence="10" id="KW-1185">Reference proteome</keyword>
<dbReference type="SUPFAM" id="SSF57850">
    <property type="entry name" value="RING/U-box"/>
    <property type="match status" value="1"/>
</dbReference>
<dbReference type="Gene3D" id="3.30.40.10">
    <property type="entry name" value="Zinc/RING finger domain, C3HC4 (zinc finger)"/>
    <property type="match status" value="1"/>
</dbReference>
<dbReference type="InterPro" id="IPR001841">
    <property type="entry name" value="Znf_RING"/>
</dbReference>
<keyword evidence="2 4" id="KW-0863">Zinc-finger</keyword>
<dbReference type="GeneID" id="39746221"/>
<proteinExistence type="predicted"/>
<feature type="region of interest" description="Disordered" evidence="6">
    <location>
        <begin position="446"/>
        <end position="470"/>
    </location>
</feature>
<dbReference type="OrthoDB" id="9970435at2759"/>
<organism evidence="9 10">
    <name type="scientific">Plasmodium gonderi</name>
    <dbReference type="NCBI Taxonomy" id="77519"/>
    <lineage>
        <taxon>Eukaryota</taxon>
        <taxon>Sar</taxon>
        <taxon>Alveolata</taxon>
        <taxon>Apicomplexa</taxon>
        <taxon>Aconoidasida</taxon>
        <taxon>Haemosporida</taxon>
        <taxon>Plasmodiidae</taxon>
        <taxon>Plasmodium</taxon>
        <taxon>Plasmodium (Plasmodium)</taxon>
    </lineage>
</organism>
<dbReference type="InterPro" id="IPR004331">
    <property type="entry name" value="SPX_dom"/>
</dbReference>
<dbReference type="CDD" id="cd14447">
    <property type="entry name" value="SPX"/>
    <property type="match status" value="1"/>
</dbReference>
<dbReference type="AlphaFoldDB" id="A0A1Y1JB82"/>
<dbReference type="InterPro" id="IPR013083">
    <property type="entry name" value="Znf_RING/FYVE/PHD"/>
</dbReference>
<feature type="domain" description="RING-type" evidence="7">
    <location>
        <begin position="242"/>
        <end position="283"/>
    </location>
</feature>
<comment type="caution">
    <text evidence="9">The sequence shown here is derived from an EMBL/GenBank/DDBJ whole genome shotgun (WGS) entry which is preliminary data.</text>
</comment>
<feature type="coiled-coil region" evidence="5">
    <location>
        <begin position="22"/>
        <end position="79"/>
    </location>
</feature>
<dbReference type="PROSITE" id="PS00518">
    <property type="entry name" value="ZF_RING_1"/>
    <property type="match status" value="1"/>
</dbReference>
<evidence type="ECO:0000259" key="8">
    <source>
        <dbReference type="PROSITE" id="PS51382"/>
    </source>
</evidence>